<dbReference type="AlphaFoldDB" id="A0A136JID0"/>
<dbReference type="PANTHER" id="PTHR28263:SF1">
    <property type="entry name" value="GOLGI TO ER TRAFFIC PROTEIN 2"/>
    <property type="match status" value="1"/>
</dbReference>
<dbReference type="GO" id="GO:0006890">
    <property type="term" value="P:retrograde vesicle-mediated transport, Golgi to endoplasmic reticulum"/>
    <property type="evidence" value="ECO:0007669"/>
    <property type="project" value="TreeGrafter"/>
</dbReference>
<evidence type="ECO:0008006" key="7">
    <source>
        <dbReference type="Google" id="ProtNLM"/>
    </source>
</evidence>
<evidence type="ECO:0000256" key="3">
    <source>
        <dbReference type="ARBA" id="ARBA00023136"/>
    </source>
</evidence>
<proteinExistence type="predicted"/>
<keyword evidence="3" id="KW-0472">Membrane</keyword>
<dbReference type="Proteomes" id="UP000070501">
    <property type="component" value="Unassembled WGS sequence"/>
</dbReference>
<gene>
    <name evidence="5" type="ORF">Micbo1qcDRAFT_229697</name>
</gene>
<feature type="compositionally biased region" description="Low complexity" evidence="4">
    <location>
        <begin position="61"/>
        <end position="79"/>
    </location>
</feature>
<name>A0A136JID0_9PEZI</name>
<evidence type="ECO:0000313" key="5">
    <source>
        <dbReference type="EMBL" id="KXJ96905.1"/>
    </source>
</evidence>
<dbReference type="STRING" id="196109.A0A136JID0"/>
<dbReference type="InterPro" id="IPR028143">
    <property type="entry name" value="Get2/sif1"/>
</dbReference>
<protein>
    <recommendedName>
        <fullName evidence="7">GET complex, subunit GET2</fullName>
    </recommendedName>
</protein>
<organism evidence="5 6">
    <name type="scientific">Microdochium bolleyi</name>
    <dbReference type="NCBI Taxonomy" id="196109"/>
    <lineage>
        <taxon>Eukaryota</taxon>
        <taxon>Fungi</taxon>
        <taxon>Dikarya</taxon>
        <taxon>Ascomycota</taxon>
        <taxon>Pezizomycotina</taxon>
        <taxon>Sordariomycetes</taxon>
        <taxon>Xylariomycetidae</taxon>
        <taxon>Xylariales</taxon>
        <taxon>Microdochiaceae</taxon>
        <taxon>Microdochium</taxon>
    </lineage>
</organism>
<feature type="region of interest" description="Disordered" evidence="4">
    <location>
        <begin position="1"/>
        <end position="82"/>
    </location>
</feature>
<evidence type="ECO:0000313" key="6">
    <source>
        <dbReference type="Proteomes" id="UP000070501"/>
    </source>
</evidence>
<evidence type="ECO:0000256" key="1">
    <source>
        <dbReference type="ARBA" id="ARBA00022692"/>
    </source>
</evidence>
<keyword evidence="6" id="KW-1185">Reference proteome</keyword>
<dbReference type="InParanoid" id="A0A136JID0"/>
<evidence type="ECO:0000256" key="2">
    <source>
        <dbReference type="ARBA" id="ARBA00022989"/>
    </source>
</evidence>
<dbReference type="EMBL" id="KQ964245">
    <property type="protein sequence ID" value="KXJ96905.1"/>
    <property type="molecule type" value="Genomic_DNA"/>
</dbReference>
<evidence type="ECO:0000256" key="4">
    <source>
        <dbReference type="SAM" id="MobiDB-lite"/>
    </source>
</evidence>
<dbReference type="Pfam" id="PF08690">
    <property type="entry name" value="GET2"/>
    <property type="match status" value="1"/>
</dbReference>
<feature type="compositionally biased region" description="Basic and acidic residues" evidence="4">
    <location>
        <begin position="18"/>
        <end position="31"/>
    </location>
</feature>
<dbReference type="PANTHER" id="PTHR28263">
    <property type="entry name" value="GOLGI TO ER TRAFFIC PROTEIN 2"/>
    <property type="match status" value="1"/>
</dbReference>
<reference evidence="6" key="1">
    <citation type="submission" date="2016-02" db="EMBL/GenBank/DDBJ databases">
        <title>Draft genome sequence of Microdochium bolleyi, a fungal endophyte of beachgrass.</title>
        <authorList>
            <consortium name="DOE Joint Genome Institute"/>
            <person name="David A.S."/>
            <person name="May G."/>
            <person name="Haridas S."/>
            <person name="Lim J."/>
            <person name="Wang M."/>
            <person name="Labutti K."/>
            <person name="Lipzen A."/>
            <person name="Barry K."/>
            <person name="Grigoriev I.V."/>
        </authorList>
    </citation>
    <scope>NUCLEOTIDE SEQUENCE [LARGE SCALE GENOMIC DNA]</scope>
    <source>
        <strain evidence="6">J235TASD1</strain>
    </source>
</reference>
<keyword evidence="1" id="KW-0812">Transmembrane</keyword>
<sequence length="337" mass="35769">MTEGVQAPEDAAAARAAEQARIRKERREAKIKAGGSARLNKITGLGGGIPRDAPVQPAPSAPLATQTAAPQATPASNAHADPDEVDISQHFYKPETTARIPSDPTNLSENQLRQMMLGMDPSMGANTPPRNPFGPGGAQVPGMEGMQEDPIMKMMSQMMSGGMPGADGQNPFAGTSLDGLFGAAAGAGGMPANPFAQAQQAVVQKTANLWRILHAVFAIGLGLYVAMSTTFTGTREERDNGTIESTGAFGARSVDETKAYFFYLFTSIEAVLLTSRFFLEKDRAPPTGWVWTVSGFLPSHIQGYLKQGLSYGRILSTIRSDALVCVFVMGVCAWLRS</sequence>
<accession>A0A136JID0</accession>
<keyword evidence="2" id="KW-1133">Transmembrane helix</keyword>
<dbReference type="OrthoDB" id="5393181at2759"/>